<name>F5XKB1_MICPN</name>
<dbReference type="EMBL" id="AP012204">
    <property type="protein sequence ID" value="BAK33607.1"/>
    <property type="molecule type" value="Genomic_DNA"/>
</dbReference>
<proteinExistence type="predicted"/>
<keyword evidence="2" id="KW-1185">Reference proteome</keyword>
<evidence type="ECO:0000313" key="2">
    <source>
        <dbReference type="Proteomes" id="UP000007947"/>
    </source>
</evidence>
<sequence length="87" mass="9738">MVDRDTELQNALQNDVAILRARAVSLSSYLRELIHDSTSRPEMGDVLARIASREEVEAESSDIRSFILNDRTYARATGSTGVIETWP</sequence>
<gene>
    <name evidence="1" type="ordered locus">MLP_05930</name>
</gene>
<dbReference type="HOGENOM" id="CLU_2479883_0_0_11"/>
<dbReference type="RefSeq" id="WP_013861496.1">
    <property type="nucleotide sequence ID" value="NC_015635.1"/>
</dbReference>
<dbReference type="OrthoDB" id="4871949at2"/>
<dbReference type="Proteomes" id="UP000007947">
    <property type="component" value="Chromosome"/>
</dbReference>
<evidence type="ECO:0000313" key="1">
    <source>
        <dbReference type="EMBL" id="BAK33607.1"/>
    </source>
</evidence>
<dbReference type="AlphaFoldDB" id="F5XKB1"/>
<protein>
    <submittedName>
        <fullName evidence="1">Uncharacterized protein</fullName>
    </submittedName>
</protein>
<reference evidence="1 2" key="1">
    <citation type="submission" date="2011-05" db="EMBL/GenBank/DDBJ databases">
        <title>Whole genome sequence of Microlunatus phosphovorus NM-1.</title>
        <authorList>
            <person name="Hosoyama A."/>
            <person name="Sasaki K."/>
            <person name="Harada T."/>
            <person name="Igarashi R."/>
            <person name="Kawakoshi A."/>
            <person name="Sasagawa M."/>
            <person name="Fukada J."/>
            <person name="Nakamura S."/>
            <person name="Katano Y."/>
            <person name="Hanada S."/>
            <person name="Kamagata Y."/>
            <person name="Nakamura N."/>
            <person name="Yamazaki S."/>
            <person name="Fujita N."/>
        </authorList>
    </citation>
    <scope>NUCLEOTIDE SEQUENCE [LARGE SCALE GENOMIC DNA]</scope>
    <source>
        <strain evidence="2">ATCC 700054 / DSM 10555 / JCM 9379 / NBRC 101784 / NCIMB 13414 / VKM Ac-1990 / NM-1</strain>
    </source>
</reference>
<accession>F5XKB1</accession>
<organism evidence="1 2">
    <name type="scientific">Microlunatus phosphovorus (strain ATCC 700054 / DSM 10555 / JCM 9379 / NBRC 101784 / NCIMB 13414 / VKM Ac-1990 / NM-1)</name>
    <dbReference type="NCBI Taxonomy" id="1032480"/>
    <lineage>
        <taxon>Bacteria</taxon>
        <taxon>Bacillati</taxon>
        <taxon>Actinomycetota</taxon>
        <taxon>Actinomycetes</taxon>
        <taxon>Propionibacteriales</taxon>
        <taxon>Propionibacteriaceae</taxon>
        <taxon>Microlunatus</taxon>
    </lineage>
</organism>
<dbReference type="KEGG" id="mph:MLP_05930"/>